<organism evidence="20">
    <name type="scientific">Strombidium inclinatum</name>
    <dbReference type="NCBI Taxonomy" id="197538"/>
    <lineage>
        <taxon>Eukaryota</taxon>
        <taxon>Sar</taxon>
        <taxon>Alveolata</taxon>
        <taxon>Ciliophora</taxon>
        <taxon>Intramacronucleata</taxon>
        <taxon>Spirotrichea</taxon>
        <taxon>Oligotrichia</taxon>
        <taxon>Strombidiidae</taxon>
        <taxon>Strombidium</taxon>
    </lineage>
</organism>
<dbReference type="GO" id="GO:0000287">
    <property type="term" value="F:magnesium ion binding"/>
    <property type="evidence" value="ECO:0007669"/>
    <property type="project" value="UniProtKB-UniRule"/>
</dbReference>
<keyword evidence="12 16" id="KW-0539">Nucleus</keyword>
<dbReference type="SMART" id="SM00484">
    <property type="entry name" value="XPGI"/>
    <property type="match status" value="1"/>
</dbReference>
<keyword evidence="1 16" id="KW-0597">Phosphoprotein</keyword>
<dbReference type="Pfam" id="PF00867">
    <property type="entry name" value="XPG_I"/>
    <property type="match status" value="1"/>
</dbReference>
<dbReference type="GO" id="GO:0005739">
    <property type="term" value="C:mitochondrion"/>
    <property type="evidence" value="ECO:0007669"/>
    <property type="project" value="UniProtKB-SubCell"/>
</dbReference>
<dbReference type="FunFam" id="3.40.50.1010:FF:000016">
    <property type="entry name" value="Flap endonuclease 1"/>
    <property type="match status" value="1"/>
</dbReference>
<comment type="cofactor">
    <cofactor evidence="16">
        <name>Mg(2+)</name>
        <dbReference type="ChEBI" id="CHEBI:18420"/>
    </cofactor>
    <text evidence="16">Binds 2 magnesium ions per subunit. They probably participate in the reaction catalyzed by the enzyme. May bind an additional third magnesium ion after substrate binding.</text>
</comment>
<sequence>MGIKQLMSLIQERAPKSVKSIQMDMLTGKTVAVDASMAIYQFLIATQTFSQGRPGIGELKDEDGNLTGHLVGLFHRTIQFFENGVKPIWVFDGKPPEMKSGELEKRKELKEKAEEERKEAEQSGDWEKAKQMAGRSIRVTPEMMEDAKRLVRLMGAGCIEAPTEAEAQCAELVKLDLAFATATEDMDALTFGTKFLLRGFNSKKEPICQINLKEVLEGFEMTHEEFVDLCILCGCDYTSTIGGMGPVTAYKLMKEHGSIEKVLEKVKESNEDETKKKKYAIPDKFLYKESRNLFINPDVLSDKAELEKKIEFGKPNEEEMKSWLIDHKGFAEVKVINGLERLKKSQGKKNQSRLDNFFKAGGMLSSTKKVQAPKGKGGKKVLRKSAP</sequence>
<dbReference type="Gene3D" id="1.10.150.20">
    <property type="entry name" value="5' to 3' exonuclease, C-terminal subdomain"/>
    <property type="match status" value="1"/>
</dbReference>
<keyword evidence="7 16" id="KW-0378">Hydrolase</keyword>
<dbReference type="PRINTS" id="PR00853">
    <property type="entry name" value="XPGRADSUPER"/>
</dbReference>
<dbReference type="GO" id="GO:0003677">
    <property type="term" value="F:DNA binding"/>
    <property type="evidence" value="ECO:0007669"/>
    <property type="project" value="UniProtKB-UniRule"/>
</dbReference>
<dbReference type="SUPFAM" id="SSF88723">
    <property type="entry name" value="PIN domain-like"/>
    <property type="match status" value="1"/>
</dbReference>
<evidence type="ECO:0000256" key="16">
    <source>
        <dbReference type="HAMAP-Rule" id="MF_03140"/>
    </source>
</evidence>
<feature type="compositionally biased region" description="Basic and acidic residues" evidence="17">
    <location>
        <begin position="101"/>
        <end position="130"/>
    </location>
</feature>
<evidence type="ECO:0000256" key="4">
    <source>
        <dbReference type="ARBA" id="ARBA00022723"/>
    </source>
</evidence>
<evidence type="ECO:0000256" key="7">
    <source>
        <dbReference type="ARBA" id="ARBA00022801"/>
    </source>
</evidence>
<evidence type="ECO:0000259" key="19">
    <source>
        <dbReference type="SMART" id="SM00485"/>
    </source>
</evidence>
<evidence type="ECO:0000256" key="9">
    <source>
        <dbReference type="ARBA" id="ARBA00022842"/>
    </source>
</evidence>
<evidence type="ECO:0000259" key="18">
    <source>
        <dbReference type="SMART" id="SM00484"/>
    </source>
</evidence>
<comment type="subunit">
    <text evidence="15">Interacts with PCNA1 and PCNA2. Three molecules of FEN1 bind to one PCNA trimer with each molecule binding to one PCNA monomer. PCNA stimulates the nuclease activity without altering cleavage specificity.</text>
</comment>
<keyword evidence="8 16" id="KW-0269">Exonuclease</keyword>
<keyword evidence="10 16" id="KW-0496">Mitochondrion</keyword>
<proteinExistence type="inferred from homology"/>
<reference evidence="20" key="1">
    <citation type="submission" date="2021-01" db="EMBL/GenBank/DDBJ databases">
        <authorList>
            <person name="Corre E."/>
            <person name="Pelletier E."/>
            <person name="Niang G."/>
            <person name="Scheremetjew M."/>
            <person name="Finn R."/>
            <person name="Kale V."/>
            <person name="Holt S."/>
            <person name="Cochrane G."/>
            <person name="Meng A."/>
            <person name="Brown T."/>
            <person name="Cohen L."/>
        </authorList>
    </citation>
    <scope>NUCLEOTIDE SEQUENCE</scope>
    <source>
        <strain evidence="20">S3</strain>
    </source>
</reference>
<dbReference type="EMBL" id="HBIH01021694">
    <property type="protein sequence ID" value="CAE0328005.1"/>
    <property type="molecule type" value="Transcribed_RNA"/>
</dbReference>
<evidence type="ECO:0000256" key="17">
    <source>
        <dbReference type="SAM" id="MobiDB-lite"/>
    </source>
</evidence>
<keyword evidence="9 16" id="KW-0460">Magnesium</keyword>
<name>A0A7S3MWC6_9SPIT</name>
<dbReference type="InterPro" id="IPR006085">
    <property type="entry name" value="XPG_DNA_repair_N"/>
</dbReference>
<dbReference type="InterPro" id="IPR023426">
    <property type="entry name" value="Flap_endonuc"/>
</dbReference>
<dbReference type="SUPFAM" id="SSF47807">
    <property type="entry name" value="5' to 3' exonuclease, C-terminal subdomain"/>
    <property type="match status" value="1"/>
</dbReference>
<evidence type="ECO:0000256" key="6">
    <source>
        <dbReference type="ARBA" id="ARBA00022763"/>
    </source>
</evidence>
<dbReference type="Gene3D" id="3.40.50.1010">
    <property type="entry name" value="5'-nuclease"/>
    <property type="match status" value="1"/>
</dbReference>
<dbReference type="GO" id="GO:0043137">
    <property type="term" value="P:DNA replication, removal of RNA primer"/>
    <property type="evidence" value="ECO:0007669"/>
    <property type="project" value="UniProtKB-UniRule"/>
</dbReference>
<evidence type="ECO:0000256" key="12">
    <source>
        <dbReference type="ARBA" id="ARBA00023242"/>
    </source>
</evidence>
<evidence type="ECO:0000256" key="1">
    <source>
        <dbReference type="ARBA" id="ARBA00022553"/>
    </source>
</evidence>
<keyword evidence="4 16" id="KW-0479">Metal-binding</keyword>
<dbReference type="HAMAP" id="MF_00614">
    <property type="entry name" value="Fen"/>
    <property type="match status" value="1"/>
</dbReference>
<evidence type="ECO:0000256" key="10">
    <source>
        <dbReference type="ARBA" id="ARBA00023128"/>
    </source>
</evidence>
<dbReference type="PANTHER" id="PTHR11081">
    <property type="entry name" value="FLAP ENDONUCLEASE FAMILY MEMBER"/>
    <property type="match status" value="1"/>
</dbReference>
<dbReference type="Pfam" id="PF00752">
    <property type="entry name" value="XPG_N"/>
    <property type="match status" value="1"/>
</dbReference>
<dbReference type="InterPro" id="IPR006086">
    <property type="entry name" value="XPG-I_dom"/>
</dbReference>
<dbReference type="AlphaFoldDB" id="A0A7S3MWC6"/>
<dbReference type="FunFam" id="1.10.150.20:FF:000009">
    <property type="entry name" value="Flap endonuclease 1"/>
    <property type="match status" value="1"/>
</dbReference>
<comment type="similarity">
    <text evidence="14 16">Belongs to the XPG/RAD2 endonuclease family. FEN1 subfamily.</text>
</comment>
<dbReference type="SMART" id="SM00485">
    <property type="entry name" value="XPGN"/>
    <property type="match status" value="1"/>
</dbReference>
<dbReference type="CDD" id="cd09867">
    <property type="entry name" value="PIN_FEN1"/>
    <property type="match status" value="1"/>
</dbReference>
<feature type="region of interest" description="Disordered" evidence="17">
    <location>
        <begin position="101"/>
        <end position="132"/>
    </location>
</feature>
<keyword evidence="3 16" id="KW-0540">Nuclease</keyword>
<dbReference type="GO" id="GO:0008409">
    <property type="term" value="F:5'-3' exonuclease activity"/>
    <property type="evidence" value="ECO:0007669"/>
    <property type="project" value="UniProtKB-UniRule"/>
</dbReference>
<feature type="domain" description="XPG-I" evidence="18">
    <location>
        <begin position="152"/>
        <end position="221"/>
    </location>
</feature>
<feature type="domain" description="XPG N-terminal" evidence="19">
    <location>
        <begin position="1"/>
        <end position="113"/>
    </location>
</feature>
<keyword evidence="6 16" id="KW-0227">DNA damage</keyword>
<evidence type="ECO:0000313" key="20">
    <source>
        <dbReference type="EMBL" id="CAE0328005.1"/>
    </source>
</evidence>
<dbReference type="InterPro" id="IPR006084">
    <property type="entry name" value="XPG/Rad2"/>
</dbReference>
<feature type="compositionally biased region" description="Basic residues" evidence="17">
    <location>
        <begin position="376"/>
        <end position="387"/>
    </location>
</feature>
<dbReference type="GO" id="GO:0005730">
    <property type="term" value="C:nucleolus"/>
    <property type="evidence" value="ECO:0007669"/>
    <property type="project" value="UniProtKB-SubCell"/>
</dbReference>
<comment type="function">
    <text evidence="13 16">Structure-specific nuclease with 5'-flap endonuclease and 5'-3' exonuclease activities involved in DNA replication and repair. During DNA replication, cleaves the 5'-overhanging flap structure that is generated by displacement synthesis when DNA polymerase encounters the 5'-end of a downstream Okazaki fragment. It enters the flap from the 5'-end and then tracks to cleave the flap base, leaving a nick for ligation. Also involved in the long patch base excision repair (LP-BER) pathway, by cleaving within the apurinic/apyrimidinic (AP) site-terminated flap. Acts as a genome stabilization factor that prevents flaps from equilibrating into structures that lead to duplications and deletions. Also possesses 5'-3' exonuclease activity on nicked or gapped double-stranded DNA, and exhibits RNase H activity. Also involved in replication and repair of rDNA and in repairing mitochondrial DNA.</text>
</comment>
<evidence type="ECO:0000256" key="2">
    <source>
        <dbReference type="ARBA" id="ARBA00022705"/>
    </source>
</evidence>
<evidence type="ECO:0000256" key="15">
    <source>
        <dbReference type="ARBA" id="ARBA00063178"/>
    </source>
</evidence>
<keyword evidence="11 16" id="KW-0234">DNA repair</keyword>
<dbReference type="InterPro" id="IPR008918">
    <property type="entry name" value="HhH2"/>
</dbReference>
<evidence type="ECO:0000256" key="14">
    <source>
        <dbReference type="ARBA" id="ARBA00034726"/>
    </source>
</evidence>
<evidence type="ECO:0000256" key="8">
    <source>
        <dbReference type="ARBA" id="ARBA00022839"/>
    </source>
</evidence>
<gene>
    <name evidence="20" type="ORF">SINC0208_LOCUS8632</name>
</gene>
<dbReference type="InterPro" id="IPR029060">
    <property type="entry name" value="PIN-like_dom_sf"/>
</dbReference>
<comment type="subcellular location">
    <subcellularLocation>
        <location evidence="16">Nucleus</location>
        <location evidence="16">Nucleolus</location>
    </subcellularLocation>
    <subcellularLocation>
        <location evidence="16">Nucleus</location>
        <location evidence="16">Nucleoplasm</location>
    </subcellularLocation>
    <subcellularLocation>
        <location evidence="16">Mitochondrion</location>
    </subcellularLocation>
    <text evidence="16">Resides mostly in the nucleoli and relocalizes to the nucleoplasm upon DNA damage.</text>
</comment>
<dbReference type="CDD" id="cd09907">
    <property type="entry name" value="H3TH_FEN1-Euk"/>
    <property type="match status" value="1"/>
</dbReference>
<evidence type="ECO:0000256" key="3">
    <source>
        <dbReference type="ARBA" id="ARBA00022722"/>
    </source>
</evidence>
<dbReference type="GO" id="GO:0017108">
    <property type="term" value="F:5'-flap endonuclease activity"/>
    <property type="evidence" value="ECO:0007669"/>
    <property type="project" value="UniProtKB-UniRule"/>
</dbReference>
<dbReference type="GO" id="GO:0006284">
    <property type="term" value="P:base-excision repair"/>
    <property type="evidence" value="ECO:0007669"/>
    <property type="project" value="UniProtKB-UniRule"/>
</dbReference>
<keyword evidence="2 16" id="KW-0235">DNA replication</keyword>
<dbReference type="EC" id="3.1.-.-" evidence="16"/>
<accession>A0A7S3MWC6</accession>
<dbReference type="PANTHER" id="PTHR11081:SF9">
    <property type="entry name" value="FLAP ENDONUCLEASE 1"/>
    <property type="match status" value="1"/>
</dbReference>
<evidence type="ECO:0000256" key="11">
    <source>
        <dbReference type="ARBA" id="ARBA00023204"/>
    </source>
</evidence>
<keyword evidence="5 16" id="KW-0255">Endonuclease</keyword>
<evidence type="ECO:0000256" key="5">
    <source>
        <dbReference type="ARBA" id="ARBA00022759"/>
    </source>
</evidence>
<dbReference type="InterPro" id="IPR036279">
    <property type="entry name" value="5-3_exonuclease_C_sf"/>
</dbReference>
<dbReference type="GO" id="GO:0005654">
    <property type="term" value="C:nucleoplasm"/>
    <property type="evidence" value="ECO:0007669"/>
    <property type="project" value="UniProtKB-SubCell"/>
</dbReference>
<protein>
    <recommendedName>
        <fullName evidence="16">Flap endonuclease 1</fullName>
        <shortName evidence="16">FEN-1</shortName>
        <ecNumber evidence="16">3.1.-.-</ecNumber>
    </recommendedName>
    <alternativeName>
        <fullName evidence="16">Flap structure-specific endonuclease 1</fullName>
    </alternativeName>
</protein>
<evidence type="ECO:0000256" key="13">
    <source>
        <dbReference type="ARBA" id="ARBA00029382"/>
    </source>
</evidence>
<dbReference type="SMART" id="SM00279">
    <property type="entry name" value="HhH2"/>
    <property type="match status" value="1"/>
</dbReference>
<feature type="region of interest" description="Disordered" evidence="17">
    <location>
        <begin position="365"/>
        <end position="387"/>
    </location>
</feature>